<sequence>MITYIELWKAKQAWMDLSTEERGNYMNALGPAIQQLLENGAQIISWGANDKATFTKADYDFFAIWNFPNSEAAQGFEKLVEGAGWYNYFDQVNLMGPAGGPQEVIGQMIAL</sequence>
<dbReference type="OrthoDB" id="670883at2"/>
<evidence type="ECO:0000313" key="2">
    <source>
        <dbReference type="Proteomes" id="UP000184048"/>
    </source>
</evidence>
<dbReference type="AlphaFoldDB" id="A0A1M4XZ87"/>
<dbReference type="Proteomes" id="UP000184048">
    <property type="component" value="Unassembled WGS sequence"/>
</dbReference>
<gene>
    <name evidence="1" type="ORF">SAMN02745131_01533</name>
</gene>
<organism evidence="1 2">
    <name type="scientific">Flavisolibacter ginsengisoli DSM 18119</name>
    <dbReference type="NCBI Taxonomy" id="1121884"/>
    <lineage>
        <taxon>Bacteria</taxon>
        <taxon>Pseudomonadati</taxon>
        <taxon>Bacteroidota</taxon>
        <taxon>Chitinophagia</taxon>
        <taxon>Chitinophagales</taxon>
        <taxon>Chitinophagaceae</taxon>
        <taxon>Flavisolibacter</taxon>
    </lineage>
</organism>
<dbReference type="RefSeq" id="WP_072834753.1">
    <property type="nucleotide sequence ID" value="NZ_FQUU01000005.1"/>
</dbReference>
<protein>
    <recommendedName>
        <fullName evidence="3">NIPSNAP protein</fullName>
    </recommendedName>
</protein>
<reference evidence="1 2" key="1">
    <citation type="submission" date="2016-11" db="EMBL/GenBank/DDBJ databases">
        <authorList>
            <person name="Jaros S."/>
            <person name="Januszkiewicz K."/>
            <person name="Wedrychowicz H."/>
        </authorList>
    </citation>
    <scope>NUCLEOTIDE SEQUENCE [LARGE SCALE GENOMIC DNA]</scope>
    <source>
        <strain evidence="1 2">DSM 18119</strain>
    </source>
</reference>
<evidence type="ECO:0008006" key="3">
    <source>
        <dbReference type="Google" id="ProtNLM"/>
    </source>
</evidence>
<name>A0A1M4XZ87_9BACT</name>
<dbReference type="EMBL" id="FQUU01000005">
    <property type="protein sequence ID" value="SHE98656.1"/>
    <property type="molecule type" value="Genomic_DNA"/>
</dbReference>
<accession>A0A1M4XZ87</accession>
<evidence type="ECO:0000313" key="1">
    <source>
        <dbReference type="EMBL" id="SHE98656.1"/>
    </source>
</evidence>
<dbReference type="InterPro" id="IPR046724">
    <property type="entry name" value="DUF6616"/>
</dbReference>
<dbReference type="Pfam" id="PF20321">
    <property type="entry name" value="DUF6616"/>
    <property type="match status" value="1"/>
</dbReference>
<proteinExistence type="predicted"/>
<keyword evidence="2" id="KW-1185">Reference proteome</keyword>